<accession>A0A5B6VZW6</accession>
<dbReference type="Proteomes" id="UP000325315">
    <property type="component" value="Unassembled WGS sequence"/>
</dbReference>
<dbReference type="SUPFAM" id="SSF53098">
    <property type="entry name" value="Ribonuclease H-like"/>
    <property type="match status" value="1"/>
</dbReference>
<proteinExistence type="predicted"/>
<keyword evidence="3" id="KW-1185">Reference proteome</keyword>
<dbReference type="PANTHER" id="PTHR48475:SF2">
    <property type="entry name" value="RIBONUCLEASE H"/>
    <property type="match status" value="1"/>
</dbReference>
<protein>
    <submittedName>
        <fullName evidence="2">Rve domain-containing protein</fullName>
    </submittedName>
</protein>
<reference evidence="3" key="1">
    <citation type="journal article" date="2019" name="Plant Biotechnol. J.">
        <title>Genome sequencing of the Australian wild diploid species Gossypium australe highlights disease resistance and delayed gland morphogenesis.</title>
        <authorList>
            <person name="Cai Y."/>
            <person name="Cai X."/>
            <person name="Wang Q."/>
            <person name="Wang P."/>
            <person name="Zhang Y."/>
            <person name="Cai C."/>
            <person name="Xu Y."/>
            <person name="Wang K."/>
            <person name="Zhou Z."/>
            <person name="Wang C."/>
            <person name="Geng S."/>
            <person name="Li B."/>
            <person name="Dong Q."/>
            <person name="Hou Y."/>
            <person name="Wang H."/>
            <person name="Ai P."/>
            <person name="Liu Z."/>
            <person name="Yi F."/>
            <person name="Sun M."/>
            <person name="An G."/>
            <person name="Cheng J."/>
            <person name="Zhang Y."/>
            <person name="Shi Q."/>
            <person name="Xie Y."/>
            <person name="Shi X."/>
            <person name="Chang Y."/>
            <person name="Huang F."/>
            <person name="Chen Y."/>
            <person name="Hong S."/>
            <person name="Mi L."/>
            <person name="Sun Q."/>
            <person name="Zhang L."/>
            <person name="Zhou B."/>
            <person name="Peng R."/>
            <person name="Zhang X."/>
            <person name="Liu F."/>
        </authorList>
    </citation>
    <scope>NUCLEOTIDE SEQUENCE [LARGE SCALE GENOMIC DNA]</scope>
    <source>
        <strain evidence="3">cv. PA1801</strain>
    </source>
</reference>
<dbReference type="EMBL" id="SMMG02000005">
    <property type="protein sequence ID" value="KAA3474448.1"/>
    <property type="molecule type" value="Genomic_DNA"/>
</dbReference>
<dbReference type="OrthoDB" id="1739513at2759"/>
<gene>
    <name evidence="2" type="ORF">EPI10_024738</name>
</gene>
<evidence type="ECO:0000313" key="3">
    <source>
        <dbReference type="Proteomes" id="UP000325315"/>
    </source>
</evidence>
<dbReference type="InterPro" id="IPR001584">
    <property type="entry name" value="Integrase_cat-core"/>
</dbReference>
<feature type="domain" description="Integrase catalytic" evidence="1">
    <location>
        <begin position="1"/>
        <end position="109"/>
    </location>
</feature>
<dbReference type="Gene3D" id="3.30.420.10">
    <property type="entry name" value="Ribonuclease H-like superfamily/Ribonuclease H"/>
    <property type="match status" value="1"/>
</dbReference>
<dbReference type="InterPro" id="IPR036397">
    <property type="entry name" value="RNaseH_sf"/>
</dbReference>
<dbReference type="PANTHER" id="PTHR48475">
    <property type="entry name" value="RIBONUCLEASE H"/>
    <property type="match status" value="1"/>
</dbReference>
<name>A0A5B6VZW6_9ROSI</name>
<dbReference type="GO" id="GO:0015074">
    <property type="term" value="P:DNA integration"/>
    <property type="evidence" value="ECO:0007669"/>
    <property type="project" value="InterPro"/>
</dbReference>
<sequence>MESFLWKSIVCRFGVPRLIIIDNGTQFQGKFKNFCANLQIALAQSYVKTPQTNGQVEAMNKNILIALKKKVGDANCAWLEELPRIVWVLRSSPHTTIGETVFSLFYGAEVVIPAKIGMWSHKSTHFDEDAKLNLDLINEFREVEEIKNVAHAQQVARYYNSKVKNKQFQVGDLVLINTEASFPKSQ</sequence>
<evidence type="ECO:0000259" key="1">
    <source>
        <dbReference type="PROSITE" id="PS50994"/>
    </source>
</evidence>
<evidence type="ECO:0000313" key="2">
    <source>
        <dbReference type="EMBL" id="KAA3474448.1"/>
    </source>
</evidence>
<organism evidence="2 3">
    <name type="scientific">Gossypium australe</name>
    <dbReference type="NCBI Taxonomy" id="47621"/>
    <lineage>
        <taxon>Eukaryota</taxon>
        <taxon>Viridiplantae</taxon>
        <taxon>Streptophyta</taxon>
        <taxon>Embryophyta</taxon>
        <taxon>Tracheophyta</taxon>
        <taxon>Spermatophyta</taxon>
        <taxon>Magnoliopsida</taxon>
        <taxon>eudicotyledons</taxon>
        <taxon>Gunneridae</taxon>
        <taxon>Pentapetalae</taxon>
        <taxon>rosids</taxon>
        <taxon>malvids</taxon>
        <taxon>Malvales</taxon>
        <taxon>Malvaceae</taxon>
        <taxon>Malvoideae</taxon>
        <taxon>Gossypium</taxon>
    </lineage>
</organism>
<dbReference type="InterPro" id="IPR012337">
    <property type="entry name" value="RNaseH-like_sf"/>
</dbReference>
<dbReference type="AlphaFoldDB" id="A0A5B6VZW6"/>
<dbReference type="GO" id="GO:0003676">
    <property type="term" value="F:nucleic acid binding"/>
    <property type="evidence" value="ECO:0007669"/>
    <property type="project" value="InterPro"/>
</dbReference>
<comment type="caution">
    <text evidence="2">The sequence shown here is derived from an EMBL/GenBank/DDBJ whole genome shotgun (WGS) entry which is preliminary data.</text>
</comment>
<dbReference type="PROSITE" id="PS50994">
    <property type="entry name" value="INTEGRASE"/>
    <property type="match status" value="1"/>
</dbReference>